<keyword evidence="5" id="KW-0539">Nucleus</keyword>
<dbReference type="AlphaFoldDB" id="A0A7S3B1N1"/>
<dbReference type="PANTHER" id="PTHR12172">
    <property type="entry name" value="CELL CYCLE CHECKPOINT PROTEIN RAD17"/>
    <property type="match status" value="1"/>
</dbReference>
<dbReference type="EMBL" id="HBHX01041166">
    <property type="protein sequence ID" value="CAE0122144.1"/>
    <property type="molecule type" value="Transcribed_RNA"/>
</dbReference>
<evidence type="ECO:0000256" key="2">
    <source>
        <dbReference type="ARBA" id="ARBA00022741"/>
    </source>
</evidence>
<dbReference type="InterPro" id="IPR004582">
    <property type="entry name" value="Checkpoint_prot_Rad17_Rad24"/>
</dbReference>
<keyword evidence="3" id="KW-0227">DNA damage</keyword>
<evidence type="ECO:0000313" key="7">
    <source>
        <dbReference type="EMBL" id="CAE0122144.1"/>
    </source>
</evidence>
<dbReference type="GO" id="GO:0005524">
    <property type="term" value="F:ATP binding"/>
    <property type="evidence" value="ECO:0007669"/>
    <property type="project" value="UniProtKB-KW"/>
</dbReference>
<keyword evidence="6" id="KW-0131">Cell cycle</keyword>
<keyword evidence="4" id="KW-0067">ATP-binding</keyword>
<evidence type="ECO:0000256" key="5">
    <source>
        <dbReference type="ARBA" id="ARBA00023242"/>
    </source>
</evidence>
<dbReference type="PANTHER" id="PTHR12172:SF0">
    <property type="entry name" value="CELL CYCLE CHECKPOINT PROTEIN RAD17"/>
    <property type="match status" value="1"/>
</dbReference>
<sequence length="386" mass="41575">MTHVQVNSVADTLLAKALRHVCQQERLDMPIEIIDGIVRNAHGDLRNALHSIQFMSTGVPRRASRARAGRAASVASAQKSVNHGPVHAGGVVADSLTSEVAARDRFPDLFRTIGKILNQPAKRAKLREARSISERNTLATVHTDGKEQWEPQHRRSSFESIDVHCLGGSISAAQHDDDHFAPEDVIQSSAMEEGSAAAFLHHNYAHFFSAIEELADAAASLSDAAVLLNAQRQRPWQGQLLPYVGSLAGRAVVTHNQQPAPSRFSQISKPQSFVVERNAVERAHQAMSAFHPVCKSQVTTNDSSVSLQGATQLMTEVLPMMGLCTSAEGRGTSSAQRQAVVEVAFSNARSCRPLLPAVGCSVPLAHDEMTASIPVSGLVDDIEDSE</sequence>
<dbReference type="GO" id="GO:0003682">
    <property type="term" value="F:chromatin binding"/>
    <property type="evidence" value="ECO:0007669"/>
    <property type="project" value="TreeGrafter"/>
</dbReference>
<name>A0A7S3B1N1_9EUKA</name>
<organism evidence="7">
    <name type="scientific">Haptolina ericina</name>
    <dbReference type="NCBI Taxonomy" id="156174"/>
    <lineage>
        <taxon>Eukaryota</taxon>
        <taxon>Haptista</taxon>
        <taxon>Haptophyta</taxon>
        <taxon>Prymnesiophyceae</taxon>
        <taxon>Prymnesiales</taxon>
        <taxon>Prymnesiaceae</taxon>
        <taxon>Haptolina</taxon>
    </lineage>
</organism>
<comment type="subcellular location">
    <subcellularLocation>
        <location evidence="1">Nucleus</location>
    </subcellularLocation>
</comment>
<keyword evidence="2" id="KW-0547">Nucleotide-binding</keyword>
<dbReference type="Gene3D" id="1.10.8.60">
    <property type="match status" value="1"/>
</dbReference>
<dbReference type="GO" id="GO:0000077">
    <property type="term" value="P:DNA damage checkpoint signaling"/>
    <property type="evidence" value="ECO:0007669"/>
    <property type="project" value="TreeGrafter"/>
</dbReference>
<accession>A0A7S3B1N1</accession>
<dbReference type="GO" id="GO:0033314">
    <property type="term" value="P:mitotic DNA replication checkpoint signaling"/>
    <property type="evidence" value="ECO:0007669"/>
    <property type="project" value="TreeGrafter"/>
</dbReference>
<protein>
    <submittedName>
        <fullName evidence="7">Uncharacterized protein</fullName>
    </submittedName>
</protein>
<proteinExistence type="predicted"/>
<dbReference type="GO" id="GO:0005634">
    <property type="term" value="C:nucleus"/>
    <property type="evidence" value="ECO:0007669"/>
    <property type="project" value="UniProtKB-SubCell"/>
</dbReference>
<dbReference type="GO" id="GO:0003689">
    <property type="term" value="F:DNA clamp loader activity"/>
    <property type="evidence" value="ECO:0007669"/>
    <property type="project" value="TreeGrafter"/>
</dbReference>
<evidence type="ECO:0000256" key="4">
    <source>
        <dbReference type="ARBA" id="ARBA00022840"/>
    </source>
</evidence>
<evidence type="ECO:0000256" key="6">
    <source>
        <dbReference type="ARBA" id="ARBA00023306"/>
    </source>
</evidence>
<dbReference type="GO" id="GO:0006281">
    <property type="term" value="P:DNA repair"/>
    <property type="evidence" value="ECO:0007669"/>
    <property type="project" value="InterPro"/>
</dbReference>
<reference evidence="7" key="1">
    <citation type="submission" date="2021-01" db="EMBL/GenBank/DDBJ databases">
        <authorList>
            <person name="Corre E."/>
            <person name="Pelletier E."/>
            <person name="Niang G."/>
            <person name="Scheremetjew M."/>
            <person name="Finn R."/>
            <person name="Kale V."/>
            <person name="Holt S."/>
            <person name="Cochrane G."/>
            <person name="Meng A."/>
            <person name="Brown T."/>
            <person name="Cohen L."/>
        </authorList>
    </citation>
    <scope>NUCLEOTIDE SEQUENCE</scope>
    <source>
        <strain evidence="7">CCMP281</strain>
    </source>
</reference>
<evidence type="ECO:0000256" key="1">
    <source>
        <dbReference type="ARBA" id="ARBA00004123"/>
    </source>
</evidence>
<evidence type="ECO:0000256" key="3">
    <source>
        <dbReference type="ARBA" id="ARBA00022763"/>
    </source>
</evidence>
<gene>
    <name evidence="7" type="ORF">HERI1096_LOCUS22845</name>
</gene>